<dbReference type="GeneID" id="73347897"/>
<gene>
    <name evidence="2" type="ORF">CLUP02_13952</name>
</gene>
<dbReference type="KEGG" id="clup:CLUP02_13952"/>
<proteinExistence type="predicted"/>
<name>A0A9Q8T3W4_9PEZI</name>
<evidence type="ECO:0000256" key="1">
    <source>
        <dbReference type="SAM" id="MobiDB-lite"/>
    </source>
</evidence>
<sequence length="189" mass="20546">MAGIGAESVAVLQQRDTDTDSQTHQQQEQHPTIAPDDYLRSRLHRAHPHAAVPQAVLMLVCNFASLAAATTAALHPGVDIPTLLPLPLPSVPWAADLQSHSCRSTKLWLTKADLPFPLVHSNTTIPTFSVSVHSTRKPVFWSISRKSLSSSFTSSPCFVSTSIPSSNNLPKKDSPTSLWTASTIMKDWC</sequence>
<dbReference type="AlphaFoldDB" id="A0A9Q8T3W4"/>
<dbReference type="RefSeq" id="XP_049150033.1">
    <property type="nucleotide sequence ID" value="XM_049292887.1"/>
</dbReference>
<reference evidence="2" key="1">
    <citation type="journal article" date="2021" name="Mol. Plant Microbe Interact.">
        <title>Complete Genome Sequence of the Plant-Pathogenic Fungus Colletotrichum lupini.</title>
        <authorList>
            <person name="Baroncelli R."/>
            <person name="Pensec F."/>
            <person name="Da Lio D."/>
            <person name="Boufleur T."/>
            <person name="Vicente I."/>
            <person name="Sarrocco S."/>
            <person name="Picot A."/>
            <person name="Baraldi E."/>
            <person name="Sukno S."/>
            <person name="Thon M."/>
            <person name="Le Floch G."/>
        </authorList>
    </citation>
    <scope>NUCLEOTIDE SEQUENCE</scope>
    <source>
        <strain evidence="2">IMI 504893</strain>
    </source>
</reference>
<organism evidence="2 3">
    <name type="scientific">Colletotrichum lupini</name>
    <dbReference type="NCBI Taxonomy" id="145971"/>
    <lineage>
        <taxon>Eukaryota</taxon>
        <taxon>Fungi</taxon>
        <taxon>Dikarya</taxon>
        <taxon>Ascomycota</taxon>
        <taxon>Pezizomycotina</taxon>
        <taxon>Sordariomycetes</taxon>
        <taxon>Hypocreomycetidae</taxon>
        <taxon>Glomerellales</taxon>
        <taxon>Glomerellaceae</taxon>
        <taxon>Colletotrichum</taxon>
        <taxon>Colletotrichum acutatum species complex</taxon>
    </lineage>
</organism>
<feature type="compositionally biased region" description="Low complexity" evidence="1">
    <location>
        <begin position="20"/>
        <end position="29"/>
    </location>
</feature>
<evidence type="ECO:0000313" key="2">
    <source>
        <dbReference type="EMBL" id="UQC88428.1"/>
    </source>
</evidence>
<keyword evidence="3" id="KW-1185">Reference proteome</keyword>
<evidence type="ECO:0000313" key="3">
    <source>
        <dbReference type="Proteomes" id="UP000830671"/>
    </source>
</evidence>
<feature type="region of interest" description="Disordered" evidence="1">
    <location>
        <begin position="13"/>
        <end position="33"/>
    </location>
</feature>
<protein>
    <submittedName>
        <fullName evidence="2">Uncharacterized protein</fullName>
    </submittedName>
</protein>
<dbReference type="Proteomes" id="UP000830671">
    <property type="component" value="Chromosome 7"/>
</dbReference>
<dbReference type="EMBL" id="CP019479">
    <property type="protein sequence ID" value="UQC88428.1"/>
    <property type="molecule type" value="Genomic_DNA"/>
</dbReference>
<accession>A0A9Q8T3W4</accession>